<evidence type="ECO:0000313" key="3">
    <source>
        <dbReference type="EMBL" id="HEF64023.1"/>
    </source>
</evidence>
<dbReference type="Pfam" id="PF04851">
    <property type="entry name" value="ResIII"/>
    <property type="match status" value="1"/>
</dbReference>
<dbReference type="PANTHER" id="PTHR11070:SF2">
    <property type="entry name" value="ATP-DEPENDENT DNA HELICASE SRS2"/>
    <property type="match status" value="1"/>
</dbReference>
<reference evidence="3" key="1">
    <citation type="journal article" date="2020" name="mSystems">
        <title>Genome- and Community-Level Interaction Insights into Carbon Utilization and Element Cycling Functions of Hydrothermarchaeota in Hydrothermal Sediment.</title>
        <authorList>
            <person name="Zhou Z."/>
            <person name="Liu Y."/>
            <person name="Xu W."/>
            <person name="Pan J."/>
            <person name="Luo Z.H."/>
            <person name="Li M."/>
        </authorList>
    </citation>
    <scope>NUCLEOTIDE SEQUENCE [LARGE SCALE GENOMIC DNA]</scope>
    <source>
        <strain evidence="3">SpSt-222</strain>
    </source>
</reference>
<dbReference type="GO" id="GO:0003677">
    <property type="term" value="F:DNA binding"/>
    <property type="evidence" value="ECO:0007669"/>
    <property type="project" value="InterPro"/>
</dbReference>
<accession>A0A7C1K4T1</accession>
<organism evidence="3">
    <name type="scientific">Thermomicrobium roseum</name>
    <dbReference type="NCBI Taxonomy" id="500"/>
    <lineage>
        <taxon>Bacteria</taxon>
        <taxon>Pseudomonadati</taxon>
        <taxon>Thermomicrobiota</taxon>
        <taxon>Thermomicrobia</taxon>
        <taxon>Thermomicrobiales</taxon>
        <taxon>Thermomicrobiaceae</taxon>
        <taxon>Thermomicrobium</taxon>
    </lineage>
</organism>
<dbReference type="InterPro" id="IPR006935">
    <property type="entry name" value="Helicase/UvrB_N"/>
</dbReference>
<name>A0A7C1K4T1_THERO</name>
<proteinExistence type="predicted"/>
<dbReference type="GO" id="GO:0043138">
    <property type="term" value="F:3'-5' DNA helicase activity"/>
    <property type="evidence" value="ECO:0007669"/>
    <property type="project" value="TreeGrafter"/>
</dbReference>
<dbReference type="InterPro" id="IPR000212">
    <property type="entry name" value="DNA_helicase_UvrD/REP"/>
</dbReference>
<dbReference type="GO" id="GO:0000725">
    <property type="term" value="P:recombinational repair"/>
    <property type="evidence" value="ECO:0007669"/>
    <property type="project" value="TreeGrafter"/>
</dbReference>
<dbReference type="SUPFAM" id="SSF52540">
    <property type="entry name" value="P-loop containing nucleoside triphosphate hydrolases"/>
    <property type="match status" value="1"/>
</dbReference>
<dbReference type="AlphaFoldDB" id="A0A7C1K4T1"/>
<dbReference type="InterPro" id="IPR027417">
    <property type="entry name" value="P-loop_NTPase"/>
</dbReference>
<evidence type="ECO:0000256" key="1">
    <source>
        <dbReference type="ARBA" id="ARBA00034923"/>
    </source>
</evidence>
<sequence length="592" mass="67218">MIRHSDEERIRLTDEQVRTLELLRQNHRVLVTGCAGSGKTFVAVEQARRLARAGLNVLFTCPHRELADWIRHHLRHYAQLSPAEQARIEVRDVYSFVALWGRRAGVLQAYDQLDSRFHGVTFTPEIDLEPCYEPARQSFELGLAIRQSMFDESQVPTLRKHLHDPLNPYSSESEVAEFYADALHHILQRIEARFDALIVDEAQSMPPLLWDILPQVLTDPRRSPIWIFADDNQVMEEPEPLWQNSDNMEVPDSERIHVESSFLPGSIDCLGDRFLRIPLSTCLRNTRPIQRYIFRYYVGTGPLHQAGQDGPEPEHIPVSGPTDLRNTIDECVYRLVVTEGVNPQDIVVLTPLPPELSELPASWQGQRSKCTYRRNVAPSQLTGRVIRVETVSSFRGLESPVVILVEMENLPDHVDLDLPIAEILYLAYSRATSHLIIIGNPPHEEIPLTELARALRKRLQASITLPIDVQSQAQELLRKAETILEDGARLASIPLEVLQNLPDETFQVYNYMLGLLYGTQPIPIRLLDLLQQEGSHAFSSRLLDSDFAPLIGPDLKSSDLLSTLHRVTDAAKKLNTAIWELLHSDPSRITDT</sequence>
<evidence type="ECO:0000259" key="2">
    <source>
        <dbReference type="Pfam" id="PF04851"/>
    </source>
</evidence>
<protein>
    <recommendedName>
        <fullName evidence="1">DNA 3'-5' helicase II</fullName>
    </recommendedName>
</protein>
<dbReference type="EMBL" id="DSJL01000001">
    <property type="protein sequence ID" value="HEF64023.1"/>
    <property type="molecule type" value="Genomic_DNA"/>
</dbReference>
<dbReference type="PANTHER" id="PTHR11070">
    <property type="entry name" value="UVRD / RECB / PCRA DNA HELICASE FAMILY MEMBER"/>
    <property type="match status" value="1"/>
</dbReference>
<gene>
    <name evidence="3" type="ORF">ENP47_00195</name>
</gene>
<comment type="caution">
    <text evidence="3">The sequence shown here is derived from an EMBL/GenBank/DDBJ whole genome shotgun (WGS) entry which is preliminary data.</text>
</comment>
<dbReference type="GO" id="GO:0005829">
    <property type="term" value="C:cytosol"/>
    <property type="evidence" value="ECO:0007669"/>
    <property type="project" value="TreeGrafter"/>
</dbReference>
<dbReference type="Gene3D" id="3.40.50.300">
    <property type="entry name" value="P-loop containing nucleotide triphosphate hydrolases"/>
    <property type="match status" value="2"/>
</dbReference>
<dbReference type="GO" id="GO:0016787">
    <property type="term" value="F:hydrolase activity"/>
    <property type="evidence" value="ECO:0007669"/>
    <property type="project" value="InterPro"/>
</dbReference>
<dbReference type="GO" id="GO:0005524">
    <property type="term" value="F:ATP binding"/>
    <property type="evidence" value="ECO:0007669"/>
    <property type="project" value="InterPro"/>
</dbReference>
<feature type="domain" description="Helicase/UvrB N-terminal" evidence="2">
    <location>
        <begin position="10"/>
        <end position="79"/>
    </location>
</feature>